<evidence type="ECO:0000313" key="2">
    <source>
        <dbReference type="EMBL" id="MDT0617009.1"/>
    </source>
</evidence>
<dbReference type="InterPro" id="IPR013321">
    <property type="entry name" value="Arc_rbn_hlx_hlx"/>
</dbReference>
<name>A0ABU3B455_9GAMM</name>
<organism evidence="2 3">
    <name type="scientific">Spectribacter acetivorans</name>
    <dbReference type="NCBI Taxonomy" id="3075603"/>
    <lineage>
        <taxon>Bacteria</taxon>
        <taxon>Pseudomonadati</taxon>
        <taxon>Pseudomonadota</taxon>
        <taxon>Gammaproteobacteria</taxon>
        <taxon>Salinisphaerales</taxon>
        <taxon>Salinisphaeraceae</taxon>
        <taxon>Spectribacter</taxon>
    </lineage>
</organism>
<gene>
    <name evidence="2" type="ORF">RM531_00835</name>
</gene>
<reference evidence="2 3" key="1">
    <citation type="submission" date="2023-09" db="EMBL/GenBank/DDBJ databases">
        <authorList>
            <person name="Rey-Velasco X."/>
        </authorList>
    </citation>
    <scope>NUCLEOTIDE SEQUENCE [LARGE SCALE GENOMIC DNA]</scope>
    <source>
        <strain evidence="2 3">P385</strain>
    </source>
</reference>
<keyword evidence="3" id="KW-1185">Reference proteome</keyword>
<proteinExistence type="predicted"/>
<dbReference type="SUPFAM" id="SSF47598">
    <property type="entry name" value="Ribbon-helix-helix"/>
    <property type="match status" value="1"/>
</dbReference>
<dbReference type="InterPro" id="IPR010985">
    <property type="entry name" value="Ribbon_hlx_hlx"/>
</dbReference>
<feature type="region of interest" description="Disordered" evidence="1">
    <location>
        <begin position="37"/>
        <end position="62"/>
    </location>
</feature>
<dbReference type="Proteomes" id="UP001259982">
    <property type="component" value="Unassembled WGS sequence"/>
</dbReference>
<accession>A0ABU3B455</accession>
<dbReference type="EMBL" id="JAVRHY010000001">
    <property type="protein sequence ID" value="MDT0617009.1"/>
    <property type="molecule type" value="Genomic_DNA"/>
</dbReference>
<evidence type="ECO:0000313" key="3">
    <source>
        <dbReference type="Proteomes" id="UP001259982"/>
    </source>
</evidence>
<evidence type="ECO:0000256" key="1">
    <source>
        <dbReference type="SAM" id="MobiDB-lite"/>
    </source>
</evidence>
<protein>
    <submittedName>
        <fullName evidence="2">CopG family transcriptional regulator</fullName>
    </submittedName>
</protein>
<comment type="caution">
    <text evidence="2">The sequence shown here is derived from an EMBL/GenBank/DDBJ whole genome shotgun (WGS) entry which is preliminary data.</text>
</comment>
<sequence length="81" mass="8852">MRTTVDINDELFRAAKAYAAQHNLTMRQLLEQALRDALDDTRTSRSRATPPPLPSFAGNGARHGIDLTDNAALLDAMDAQS</sequence>
<dbReference type="RefSeq" id="WP_311656567.1">
    <property type="nucleotide sequence ID" value="NZ_JAVRHY010000001.1"/>
</dbReference>
<dbReference type="Gene3D" id="1.10.1220.10">
    <property type="entry name" value="Met repressor-like"/>
    <property type="match status" value="1"/>
</dbReference>